<sequence length="168" mass="17496">MSRQFLAAAPLQACKLAAVLVTVLATVVALTGFSPVGPLRVFLLVAFLGPLLGLVVLAETLVVGYRALLTDEAPLGRFGDRPIYRVARVLEIVLVVTAGAAFVVLIATLPENLPGPGAIGVLFVGVALGLLVLAAVLARTVLEYVLHRRHSDPEPGQQSATRSVDAGE</sequence>
<keyword evidence="1" id="KW-1133">Transmembrane helix</keyword>
<feature type="transmembrane region" description="Helical" evidence="1">
    <location>
        <begin position="121"/>
        <end position="142"/>
    </location>
</feature>
<keyword evidence="1" id="KW-0812">Transmembrane</keyword>
<dbReference type="AlphaFoldDB" id="A0A1H3G7X7"/>
<dbReference type="RefSeq" id="WP_092731151.1">
    <property type="nucleotide sequence ID" value="NZ_FNPC01000002.1"/>
</dbReference>
<keyword evidence="1" id="KW-0472">Membrane</keyword>
<proteinExistence type="predicted"/>
<evidence type="ECO:0000313" key="3">
    <source>
        <dbReference type="Proteomes" id="UP000199079"/>
    </source>
</evidence>
<feature type="transmembrane region" description="Helical" evidence="1">
    <location>
        <begin position="89"/>
        <end position="109"/>
    </location>
</feature>
<protein>
    <submittedName>
        <fullName evidence="2">Uncharacterized protein</fullName>
    </submittedName>
</protein>
<reference evidence="3" key="1">
    <citation type="submission" date="2016-10" db="EMBL/GenBank/DDBJ databases">
        <authorList>
            <person name="Varghese N."/>
            <person name="Submissions S."/>
        </authorList>
    </citation>
    <scope>NUCLEOTIDE SEQUENCE [LARGE SCALE GENOMIC DNA]</scope>
    <source>
        <strain evidence="3">DC30,IBRC 10041,KCTC 4046</strain>
    </source>
</reference>
<dbReference type="Proteomes" id="UP000199079">
    <property type="component" value="Unassembled WGS sequence"/>
</dbReference>
<name>A0A1H3G7X7_9EURY</name>
<evidence type="ECO:0000313" key="2">
    <source>
        <dbReference type="EMBL" id="SDX99386.1"/>
    </source>
</evidence>
<dbReference type="EMBL" id="FNPC01000002">
    <property type="protein sequence ID" value="SDX99386.1"/>
    <property type="molecule type" value="Genomic_DNA"/>
</dbReference>
<feature type="transmembrane region" description="Helical" evidence="1">
    <location>
        <begin position="41"/>
        <end position="68"/>
    </location>
</feature>
<organism evidence="2 3">
    <name type="scientific">Halopenitus persicus</name>
    <dbReference type="NCBI Taxonomy" id="1048396"/>
    <lineage>
        <taxon>Archaea</taxon>
        <taxon>Methanobacteriati</taxon>
        <taxon>Methanobacteriota</taxon>
        <taxon>Stenosarchaea group</taxon>
        <taxon>Halobacteria</taxon>
        <taxon>Halobacteriales</taxon>
        <taxon>Haloferacaceae</taxon>
        <taxon>Halopenitus</taxon>
    </lineage>
</organism>
<evidence type="ECO:0000256" key="1">
    <source>
        <dbReference type="SAM" id="Phobius"/>
    </source>
</evidence>
<accession>A0A1H3G7X7</accession>
<dbReference type="OrthoDB" id="386615at2157"/>
<gene>
    <name evidence="2" type="ORF">SAMN05216564_102372</name>
</gene>
<keyword evidence="3" id="KW-1185">Reference proteome</keyword>